<proteinExistence type="predicted"/>
<comment type="caution">
    <text evidence="2">The sequence shown here is derived from an EMBL/GenBank/DDBJ whole genome shotgun (WGS) entry which is preliminary data.</text>
</comment>
<sequence length="149" mass="16679">MCAERNVLKLREKTISALCAAVTVALALTAVPAMAQQTPLAQEKYINDRLIAARIADRIRRECPSYNARMIYAYGQARALKRYALEQGYSNAQIDTFLDDRAERRRIYAVAEQYLTSKGAKEGDAQSFCAVGQQEFANNSYIATFLVAR</sequence>
<dbReference type="AlphaFoldDB" id="A0A934VZ29"/>
<dbReference type="Pfam" id="PF17267">
    <property type="entry name" value="DUF5333"/>
    <property type="match status" value="1"/>
</dbReference>
<dbReference type="InterPro" id="IPR020349">
    <property type="entry name" value="Uncharacterised_14.7kDa"/>
</dbReference>
<gene>
    <name evidence="2" type="ORF">JJJ17_05615</name>
</gene>
<evidence type="ECO:0000313" key="2">
    <source>
        <dbReference type="EMBL" id="MBK4215400.1"/>
    </source>
</evidence>
<feature type="signal peptide" evidence="1">
    <location>
        <begin position="1"/>
        <end position="35"/>
    </location>
</feature>
<evidence type="ECO:0000313" key="3">
    <source>
        <dbReference type="Proteomes" id="UP000640485"/>
    </source>
</evidence>
<accession>A0A934VZ29</accession>
<dbReference type="Proteomes" id="UP000640485">
    <property type="component" value="Unassembled WGS sequence"/>
</dbReference>
<keyword evidence="1" id="KW-0732">Signal</keyword>
<name>A0A934VZ29_9RHOB</name>
<evidence type="ECO:0000256" key="1">
    <source>
        <dbReference type="SAM" id="SignalP"/>
    </source>
</evidence>
<feature type="chain" id="PRO_5037715040" evidence="1">
    <location>
        <begin position="36"/>
        <end position="149"/>
    </location>
</feature>
<organism evidence="2 3">
    <name type="scientific">Paracoccus caeni</name>
    <dbReference type="NCBI Taxonomy" id="657651"/>
    <lineage>
        <taxon>Bacteria</taxon>
        <taxon>Pseudomonadati</taxon>
        <taxon>Pseudomonadota</taxon>
        <taxon>Alphaproteobacteria</taxon>
        <taxon>Rhodobacterales</taxon>
        <taxon>Paracoccaceae</taxon>
        <taxon>Paracoccus</taxon>
    </lineage>
</organism>
<keyword evidence="3" id="KW-1185">Reference proteome</keyword>
<dbReference type="EMBL" id="JAEPRQ010000001">
    <property type="protein sequence ID" value="MBK4215400.1"/>
    <property type="molecule type" value="Genomic_DNA"/>
</dbReference>
<protein>
    <submittedName>
        <fullName evidence="2">DUF5333 domain-containing protein</fullName>
    </submittedName>
</protein>
<reference evidence="2" key="1">
    <citation type="submission" date="2021-01" db="EMBL/GenBank/DDBJ databases">
        <title>Paracoccus amoyensis sp. nov., isolated from the surface seawater along the coast of Xiamen Island, China.</title>
        <authorList>
            <person name="Lyu L."/>
        </authorList>
    </citation>
    <scope>NUCLEOTIDE SEQUENCE</scope>
    <source>
        <strain evidence="2">MJ17</strain>
    </source>
</reference>